<dbReference type="EMBL" id="CAJVPJ010000462">
    <property type="protein sequence ID" value="CAG8527230.1"/>
    <property type="molecule type" value="Genomic_DNA"/>
</dbReference>
<proteinExistence type="predicted"/>
<dbReference type="Pfam" id="PF10178">
    <property type="entry name" value="PAC3"/>
    <property type="match status" value="1"/>
</dbReference>
<reference evidence="1" key="1">
    <citation type="submission" date="2021-06" db="EMBL/GenBank/DDBJ databases">
        <authorList>
            <person name="Kallberg Y."/>
            <person name="Tangrot J."/>
            <person name="Rosling A."/>
        </authorList>
    </citation>
    <scope>NUCLEOTIDE SEQUENCE</scope>
    <source>
        <strain evidence="1">IA702</strain>
    </source>
</reference>
<dbReference type="AlphaFoldDB" id="A0A9N9FD36"/>
<accession>A0A9N9FD36</accession>
<dbReference type="InterPro" id="IPR053720">
    <property type="entry name" value="Psm_Assembly_Chaperone"/>
</dbReference>
<dbReference type="GO" id="GO:0043248">
    <property type="term" value="P:proteasome assembly"/>
    <property type="evidence" value="ECO:0007669"/>
    <property type="project" value="InterPro"/>
</dbReference>
<comment type="caution">
    <text evidence="1">The sequence shown here is derived from an EMBL/GenBank/DDBJ whole genome shotgun (WGS) entry which is preliminary data.</text>
</comment>
<dbReference type="Gene3D" id="3.30.230.90">
    <property type="match status" value="1"/>
</dbReference>
<evidence type="ECO:0000313" key="1">
    <source>
        <dbReference type="EMBL" id="CAG8527230.1"/>
    </source>
</evidence>
<dbReference type="PANTHER" id="PTHR31051">
    <property type="entry name" value="PROTEASOME ASSEMBLY CHAPERONE 3"/>
    <property type="match status" value="1"/>
</dbReference>
<protein>
    <submittedName>
        <fullName evidence="1">3799_t:CDS:1</fullName>
    </submittedName>
</protein>
<dbReference type="InterPro" id="IPR018788">
    <property type="entry name" value="Proteasome_assmbl_chp_3"/>
</dbReference>
<keyword evidence="2" id="KW-1185">Reference proteome</keyword>
<dbReference type="OrthoDB" id="5593278at2759"/>
<dbReference type="Proteomes" id="UP000789572">
    <property type="component" value="Unassembled WGS sequence"/>
</dbReference>
<dbReference type="PANTHER" id="PTHR31051:SF1">
    <property type="entry name" value="PROTEASOME ASSEMBLY CHAPERONE 3"/>
    <property type="match status" value="1"/>
</dbReference>
<gene>
    <name evidence="1" type="ORF">POCULU_LOCUS3879</name>
</gene>
<organism evidence="1 2">
    <name type="scientific">Paraglomus occultum</name>
    <dbReference type="NCBI Taxonomy" id="144539"/>
    <lineage>
        <taxon>Eukaryota</taxon>
        <taxon>Fungi</taxon>
        <taxon>Fungi incertae sedis</taxon>
        <taxon>Mucoromycota</taxon>
        <taxon>Glomeromycotina</taxon>
        <taxon>Glomeromycetes</taxon>
        <taxon>Paraglomerales</taxon>
        <taxon>Paraglomeraceae</taxon>
        <taxon>Paraglomus</taxon>
    </lineage>
</organism>
<evidence type="ECO:0000313" key="2">
    <source>
        <dbReference type="Proteomes" id="UP000789572"/>
    </source>
</evidence>
<sequence length="141" mass="15497">MNDQISDSNSKPFPVTTRQSARVINGDHTEVLVLGFIDKILVIISQYGSIGSLIYATLEKSPAPLALSPTTASTPLLGIYPTLYQLYVNEIAQLIRNENQGEQRGVVVGLALKERAENEGTLGNTEVFENAMEMIKECKVW</sequence>
<name>A0A9N9FD36_9GLOM</name>